<gene>
    <name evidence="2" type="ORF">VNO77_20088</name>
</gene>
<keyword evidence="1" id="KW-0472">Membrane</keyword>
<accession>A0AAN9QQ84</accession>
<name>A0AAN9QQ84_CANGL</name>
<keyword evidence="1" id="KW-0812">Transmembrane</keyword>
<reference evidence="2 3" key="1">
    <citation type="submission" date="2024-01" db="EMBL/GenBank/DDBJ databases">
        <title>The genomes of 5 underutilized Papilionoideae crops provide insights into root nodulation and disease resistanc.</title>
        <authorList>
            <person name="Jiang F."/>
        </authorList>
    </citation>
    <scope>NUCLEOTIDE SEQUENCE [LARGE SCALE GENOMIC DNA]</scope>
    <source>
        <strain evidence="2">LVBAO_FW01</strain>
        <tissue evidence="2">Leaves</tissue>
    </source>
</reference>
<proteinExistence type="predicted"/>
<keyword evidence="1" id="KW-1133">Transmembrane helix</keyword>
<evidence type="ECO:0000313" key="3">
    <source>
        <dbReference type="Proteomes" id="UP001367508"/>
    </source>
</evidence>
<keyword evidence="3" id="KW-1185">Reference proteome</keyword>
<sequence length="85" mass="9841">MKFNSNALKTLLKWFRDKIHIAYLLFELSDSIFVHVLLLHALLHYAYIDPSNGSGVLSFDPFDFVELFLYAVLWRVPTLLLALQG</sequence>
<dbReference type="Proteomes" id="UP001367508">
    <property type="component" value="Unassembled WGS sequence"/>
</dbReference>
<protein>
    <submittedName>
        <fullName evidence="2">Uncharacterized protein</fullName>
    </submittedName>
</protein>
<feature type="transmembrane region" description="Helical" evidence="1">
    <location>
        <begin position="21"/>
        <end position="47"/>
    </location>
</feature>
<evidence type="ECO:0000313" key="2">
    <source>
        <dbReference type="EMBL" id="KAK7339423.1"/>
    </source>
</evidence>
<dbReference type="EMBL" id="JAYMYQ010000004">
    <property type="protein sequence ID" value="KAK7339423.1"/>
    <property type="molecule type" value="Genomic_DNA"/>
</dbReference>
<comment type="caution">
    <text evidence="2">The sequence shown here is derived from an EMBL/GenBank/DDBJ whole genome shotgun (WGS) entry which is preliminary data.</text>
</comment>
<organism evidence="2 3">
    <name type="scientific">Canavalia gladiata</name>
    <name type="common">Sword bean</name>
    <name type="synonym">Dolichos gladiatus</name>
    <dbReference type="NCBI Taxonomy" id="3824"/>
    <lineage>
        <taxon>Eukaryota</taxon>
        <taxon>Viridiplantae</taxon>
        <taxon>Streptophyta</taxon>
        <taxon>Embryophyta</taxon>
        <taxon>Tracheophyta</taxon>
        <taxon>Spermatophyta</taxon>
        <taxon>Magnoliopsida</taxon>
        <taxon>eudicotyledons</taxon>
        <taxon>Gunneridae</taxon>
        <taxon>Pentapetalae</taxon>
        <taxon>rosids</taxon>
        <taxon>fabids</taxon>
        <taxon>Fabales</taxon>
        <taxon>Fabaceae</taxon>
        <taxon>Papilionoideae</taxon>
        <taxon>50 kb inversion clade</taxon>
        <taxon>NPAAA clade</taxon>
        <taxon>indigoferoid/millettioid clade</taxon>
        <taxon>Phaseoleae</taxon>
        <taxon>Canavalia</taxon>
    </lineage>
</organism>
<dbReference type="AlphaFoldDB" id="A0AAN9QQ84"/>
<evidence type="ECO:0000256" key="1">
    <source>
        <dbReference type="SAM" id="Phobius"/>
    </source>
</evidence>